<dbReference type="PANTHER" id="PTHR42928:SF5">
    <property type="entry name" value="BLR1237 PROTEIN"/>
    <property type="match status" value="1"/>
</dbReference>
<dbReference type="OrthoDB" id="7250553at2"/>
<evidence type="ECO:0000256" key="2">
    <source>
        <dbReference type="SAM" id="SignalP"/>
    </source>
</evidence>
<dbReference type="Gene3D" id="3.40.190.10">
    <property type="entry name" value="Periplasmic binding protein-like II"/>
    <property type="match status" value="1"/>
</dbReference>
<dbReference type="InterPro" id="IPR005064">
    <property type="entry name" value="BUG"/>
</dbReference>
<proteinExistence type="inferred from homology"/>
<dbReference type="Proteomes" id="UP000295304">
    <property type="component" value="Unassembled WGS sequence"/>
</dbReference>
<dbReference type="Pfam" id="PF03401">
    <property type="entry name" value="TctC"/>
    <property type="match status" value="1"/>
</dbReference>
<dbReference type="CDD" id="cd07012">
    <property type="entry name" value="PBP2_Bug_TTT"/>
    <property type="match status" value="1"/>
</dbReference>
<comment type="similarity">
    <text evidence="1">Belongs to the UPF0065 (bug) family.</text>
</comment>
<feature type="chain" id="PRO_5020256821" evidence="2">
    <location>
        <begin position="33"/>
        <end position="324"/>
    </location>
</feature>
<gene>
    <name evidence="3" type="ORF">EDD55_104189</name>
</gene>
<keyword evidence="3" id="KW-0675">Receptor</keyword>
<dbReference type="PANTHER" id="PTHR42928">
    <property type="entry name" value="TRICARBOXYLATE-BINDING PROTEIN"/>
    <property type="match status" value="1"/>
</dbReference>
<feature type="signal peptide" evidence="2">
    <location>
        <begin position="1"/>
        <end position="32"/>
    </location>
</feature>
<accession>A0A4R3JD26</accession>
<dbReference type="AlphaFoldDB" id="A0A4R3JD26"/>
<comment type="caution">
    <text evidence="3">The sequence shown here is derived from an EMBL/GenBank/DDBJ whole genome shotgun (WGS) entry which is preliminary data.</text>
</comment>
<protein>
    <submittedName>
        <fullName evidence="3">Tripartite-type tricarboxylate transporter receptor subunit TctC</fullName>
    </submittedName>
</protein>
<reference evidence="3 4" key="1">
    <citation type="submission" date="2019-03" db="EMBL/GenBank/DDBJ databases">
        <title>Genomic Encyclopedia of Type Strains, Phase IV (KMG-IV): sequencing the most valuable type-strain genomes for metagenomic binning, comparative biology and taxonomic classification.</title>
        <authorList>
            <person name="Goeker M."/>
        </authorList>
    </citation>
    <scope>NUCLEOTIDE SEQUENCE [LARGE SCALE GENOMIC DNA]</scope>
    <source>
        <strain evidence="3 4">DSM 101688</strain>
    </source>
</reference>
<keyword evidence="2" id="KW-0732">Signal</keyword>
<evidence type="ECO:0000313" key="3">
    <source>
        <dbReference type="EMBL" id="TCS63096.1"/>
    </source>
</evidence>
<dbReference type="RefSeq" id="WP_132938824.1">
    <property type="nucleotide sequence ID" value="NZ_CP119676.1"/>
</dbReference>
<sequence>MFSRYAFIKKVSVAIALGAVAVYAGSSATARAEYPDRPIEMTVLFGGSALATAQVLAEGMSQRLPQPVAAVSRTGGGGAVGYSYVHSMPADGYNIVWNSNSISTTYHKGNMPFDYKAFDPVAQVSVEVPALAVNASSGWNSLADLIKAAKAKGGKLKVGISGKGSFTHLTSEALFSKAGVKVIYVPYGKGSAQAELLGGRIDAAVQWPSQFISLAQAGKLKILAVTSAKRIDALPDVPTAKEQGIDIDIKMWRGIAVPKGTPKRVIGRLEEVIQHVVNSKAFRAAGKKLGFKPAYLPANIFGKVIASDDTKIAALMEELHMKKQ</sequence>
<dbReference type="SUPFAM" id="SSF53850">
    <property type="entry name" value="Periplasmic binding protein-like II"/>
    <property type="match status" value="1"/>
</dbReference>
<name>A0A4R3JD26_9PROT</name>
<organism evidence="3 4">
    <name type="scientific">Varunaivibrio sulfuroxidans</name>
    <dbReference type="NCBI Taxonomy" id="1773489"/>
    <lineage>
        <taxon>Bacteria</taxon>
        <taxon>Pseudomonadati</taxon>
        <taxon>Pseudomonadota</taxon>
        <taxon>Alphaproteobacteria</taxon>
        <taxon>Rhodospirillales</taxon>
        <taxon>Magnetovibrionaceae</taxon>
        <taxon>Varunaivibrio</taxon>
    </lineage>
</organism>
<dbReference type="Gene3D" id="3.40.190.150">
    <property type="entry name" value="Bordetella uptake gene, domain 1"/>
    <property type="match status" value="1"/>
</dbReference>
<dbReference type="InterPro" id="IPR042100">
    <property type="entry name" value="Bug_dom1"/>
</dbReference>
<dbReference type="EMBL" id="SLZW01000004">
    <property type="protein sequence ID" value="TCS63096.1"/>
    <property type="molecule type" value="Genomic_DNA"/>
</dbReference>
<dbReference type="PIRSF" id="PIRSF017082">
    <property type="entry name" value="YflP"/>
    <property type="match status" value="1"/>
</dbReference>
<evidence type="ECO:0000313" key="4">
    <source>
        <dbReference type="Proteomes" id="UP000295304"/>
    </source>
</evidence>
<evidence type="ECO:0000256" key="1">
    <source>
        <dbReference type="ARBA" id="ARBA00006987"/>
    </source>
</evidence>
<keyword evidence="4" id="KW-1185">Reference proteome</keyword>